<comment type="caution">
    <text evidence="3">The sequence shown here is derived from an EMBL/GenBank/DDBJ whole genome shotgun (WGS) entry which is preliminary data.</text>
</comment>
<dbReference type="Proteomes" id="UP001500791">
    <property type="component" value="Unassembled WGS sequence"/>
</dbReference>
<evidence type="ECO:0000259" key="2">
    <source>
        <dbReference type="Pfam" id="PF09361"/>
    </source>
</evidence>
<gene>
    <name evidence="3" type="ORF">GCM10009093_05680</name>
</gene>
<keyword evidence="4" id="KW-1185">Reference proteome</keyword>
<organism evidence="3 4">
    <name type="scientific">Brevundimonas terrae</name>
    <dbReference type="NCBI Taxonomy" id="363631"/>
    <lineage>
        <taxon>Bacteria</taxon>
        <taxon>Pseudomonadati</taxon>
        <taxon>Pseudomonadota</taxon>
        <taxon>Alphaproteobacteria</taxon>
        <taxon>Caulobacterales</taxon>
        <taxon>Caulobacteraceae</taxon>
        <taxon>Brevundimonas</taxon>
    </lineage>
</organism>
<keyword evidence="1" id="KW-0175">Coiled coil</keyword>
<sequence>MKKPVSDILRNAEANLRTGQEMAEASAFVVQKRLEKLAGAAVDPIRADHAELGLMGSEKVEAFTASAGAASHAAFEMGETCTDIARRNSDQLQSNLDALSRETNEAKRLALQTEQVAQFWGQAMVDGMALWSQGLSAQAKIMAPLHARVTENAKRLKD</sequence>
<evidence type="ECO:0000256" key="1">
    <source>
        <dbReference type="SAM" id="Coils"/>
    </source>
</evidence>
<proteinExistence type="predicted"/>
<dbReference type="RefSeq" id="WP_167175491.1">
    <property type="nucleotide sequence ID" value="NZ_BAAAEJ010000003.1"/>
</dbReference>
<evidence type="ECO:0000313" key="3">
    <source>
        <dbReference type="EMBL" id="GAA0381564.1"/>
    </source>
</evidence>
<feature type="coiled-coil region" evidence="1">
    <location>
        <begin position="82"/>
        <end position="109"/>
    </location>
</feature>
<feature type="domain" description="Phasin" evidence="2">
    <location>
        <begin position="57"/>
        <end position="149"/>
    </location>
</feature>
<reference evidence="4" key="1">
    <citation type="journal article" date="2019" name="Int. J. Syst. Evol. Microbiol.">
        <title>The Global Catalogue of Microorganisms (GCM) 10K type strain sequencing project: providing services to taxonomists for standard genome sequencing and annotation.</title>
        <authorList>
            <consortium name="The Broad Institute Genomics Platform"/>
            <consortium name="The Broad Institute Genome Sequencing Center for Infectious Disease"/>
            <person name="Wu L."/>
            <person name="Ma J."/>
        </authorList>
    </citation>
    <scope>NUCLEOTIDE SEQUENCE [LARGE SCALE GENOMIC DNA]</scope>
    <source>
        <strain evidence="4">JCM 13476</strain>
    </source>
</reference>
<dbReference type="Pfam" id="PF09361">
    <property type="entry name" value="Phasin_2"/>
    <property type="match status" value="1"/>
</dbReference>
<name>A0ABP3HVE9_9CAUL</name>
<protein>
    <recommendedName>
        <fullName evidence="2">Phasin domain-containing protein</fullName>
    </recommendedName>
</protein>
<dbReference type="EMBL" id="BAAAEJ010000003">
    <property type="protein sequence ID" value="GAA0381564.1"/>
    <property type="molecule type" value="Genomic_DNA"/>
</dbReference>
<accession>A0ABP3HVE9</accession>
<evidence type="ECO:0000313" key="4">
    <source>
        <dbReference type="Proteomes" id="UP001500791"/>
    </source>
</evidence>
<dbReference type="InterPro" id="IPR018968">
    <property type="entry name" value="Phasin"/>
</dbReference>